<reference evidence="3" key="1">
    <citation type="journal article" date="2014" name="Science">
        <title>Ancient hybridizations among the ancestral genomes of bread wheat.</title>
        <authorList>
            <consortium name="International Wheat Genome Sequencing Consortium,"/>
            <person name="Marcussen T."/>
            <person name="Sandve S.R."/>
            <person name="Heier L."/>
            <person name="Spannagl M."/>
            <person name="Pfeifer M."/>
            <person name="Jakobsen K.S."/>
            <person name="Wulff B.B."/>
            <person name="Steuernagel B."/>
            <person name="Mayer K.F."/>
            <person name="Olsen O.A."/>
        </authorList>
    </citation>
    <scope>NUCLEOTIDE SEQUENCE [LARGE SCALE GENOMIC DNA]</scope>
    <source>
        <strain evidence="3">cv. AL8/78</strain>
    </source>
</reference>
<protein>
    <submittedName>
        <fullName evidence="2">Uncharacterized protein</fullName>
    </submittedName>
</protein>
<dbReference type="Proteomes" id="UP000015105">
    <property type="component" value="Chromosome 6D"/>
</dbReference>
<feature type="compositionally biased region" description="Polar residues" evidence="1">
    <location>
        <begin position="1"/>
        <end position="11"/>
    </location>
</feature>
<proteinExistence type="predicted"/>
<keyword evidence="3" id="KW-1185">Reference proteome</keyword>
<reference evidence="3" key="2">
    <citation type="journal article" date="2017" name="Nat. Plants">
        <title>The Aegilops tauschii genome reveals multiple impacts of transposons.</title>
        <authorList>
            <person name="Zhao G."/>
            <person name="Zou C."/>
            <person name="Li K."/>
            <person name="Wang K."/>
            <person name="Li T."/>
            <person name="Gao L."/>
            <person name="Zhang X."/>
            <person name="Wang H."/>
            <person name="Yang Z."/>
            <person name="Liu X."/>
            <person name="Jiang W."/>
            <person name="Mao L."/>
            <person name="Kong X."/>
            <person name="Jiao Y."/>
            <person name="Jia J."/>
        </authorList>
    </citation>
    <scope>NUCLEOTIDE SEQUENCE [LARGE SCALE GENOMIC DNA]</scope>
    <source>
        <strain evidence="3">cv. AL8/78</strain>
    </source>
</reference>
<reference evidence="2" key="3">
    <citation type="journal article" date="2017" name="Nature">
        <title>Genome sequence of the progenitor of the wheat D genome Aegilops tauschii.</title>
        <authorList>
            <person name="Luo M.C."/>
            <person name="Gu Y.Q."/>
            <person name="Puiu D."/>
            <person name="Wang H."/>
            <person name="Twardziok S.O."/>
            <person name="Deal K.R."/>
            <person name="Huo N."/>
            <person name="Zhu T."/>
            <person name="Wang L."/>
            <person name="Wang Y."/>
            <person name="McGuire P.E."/>
            <person name="Liu S."/>
            <person name="Long H."/>
            <person name="Ramasamy R.K."/>
            <person name="Rodriguez J.C."/>
            <person name="Van S.L."/>
            <person name="Yuan L."/>
            <person name="Wang Z."/>
            <person name="Xia Z."/>
            <person name="Xiao L."/>
            <person name="Anderson O.D."/>
            <person name="Ouyang S."/>
            <person name="Liang Y."/>
            <person name="Zimin A.V."/>
            <person name="Pertea G."/>
            <person name="Qi P."/>
            <person name="Bennetzen J.L."/>
            <person name="Dai X."/>
            <person name="Dawson M.W."/>
            <person name="Muller H.G."/>
            <person name="Kugler K."/>
            <person name="Rivarola-Duarte L."/>
            <person name="Spannagl M."/>
            <person name="Mayer K.F.X."/>
            <person name="Lu F.H."/>
            <person name="Bevan M.W."/>
            <person name="Leroy P."/>
            <person name="Li P."/>
            <person name="You F.M."/>
            <person name="Sun Q."/>
            <person name="Liu Z."/>
            <person name="Lyons E."/>
            <person name="Wicker T."/>
            <person name="Salzberg S.L."/>
            <person name="Devos K.M."/>
            <person name="Dvorak J."/>
        </authorList>
    </citation>
    <scope>NUCLEOTIDE SEQUENCE [LARGE SCALE GENOMIC DNA]</scope>
    <source>
        <strain evidence="2">cv. AL8/78</strain>
    </source>
</reference>
<name>A0A453NT75_AEGTS</name>
<dbReference type="Gramene" id="AET6Gv20469800.6">
    <property type="protein sequence ID" value="AET6Gv20469800.6"/>
    <property type="gene ID" value="AET6Gv20469800"/>
</dbReference>
<accession>A0A453NT75</accession>
<feature type="region of interest" description="Disordered" evidence="1">
    <location>
        <begin position="1"/>
        <end position="21"/>
    </location>
</feature>
<feature type="compositionally biased region" description="Basic and acidic residues" evidence="1">
    <location>
        <begin position="12"/>
        <end position="21"/>
    </location>
</feature>
<sequence>MNNMRKWSGNRNRMENRVNGSDQRHELLNFPYYISPRMEYLYPALANGIRKALFHPIPRPGQPKYIVNGA</sequence>
<evidence type="ECO:0000313" key="3">
    <source>
        <dbReference type="Proteomes" id="UP000015105"/>
    </source>
</evidence>
<evidence type="ECO:0000313" key="2">
    <source>
        <dbReference type="EnsemblPlants" id="AET6Gv20469800.6"/>
    </source>
</evidence>
<organism evidence="2 3">
    <name type="scientific">Aegilops tauschii subsp. strangulata</name>
    <name type="common">Goatgrass</name>
    <dbReference type="NCBI Taxonomy" id="200361"/>
    <lineage>
        <taxon>Eukaryota</taxon>
        <taxon>Viridiplantae</taxon>
        <taxon>Streptophyta</taxon>
        <taxon>Embryophyta</taxon>
        <taxon>Tracheophyta</taxon>
        <taxon>Spermatophyta</taxon>
        <taxon>Magnoliopsida</taxon>
        <taxon>Liliopsida</taxon>
        <taxon>Poales</taxon>
        <taxon>Poaceae</taxon>
        <taxon>BOP clade</taxon>
        <taxon>Pooideae</taxon>
        <taxon>Triticodae</taxon>
        <taxon>Triticeae</taxon>
        <taxon>Triticinae</taxon>
        <taxon>Aegilops</taxon>
    </lineage>
</organism>
<evidence type="ECO:0000256" key="1">
    <source>
        <dbReference type="SAM" id="MobiDB-lite"/>
    </source>
</evidence>
<reference evidence="2" key="4">
    <citation type="submission" date="2019-03" db="UniProtKB">
        <authorList>
            <consortium name="EnsemblPlants"/>
        </authorList>
    </citation>
    <scope>IDENTIFICATION</scope>
</reference>
<dbReference type="EnsemblPlants" id="AET6Gv20469800.6">
    <property type="protein sequence ID" value="AET6Gv20469800.6"/>
    <property type="gene ID" value="AET6Gv20469800"/>
</dbReference>
<reference evidence="2" key="5">
    <citation type="journal article" date="2021" name="G3 (Bethesda)">
        <title>Aegilops tauschii genome assembly Aet v5.0 features greater sequence contiguity and improved annotation.</title>
        <authorList>
            <person name="Wang L."/>
            <person name="Zhu T."/>
            <person name="Rodriguez J.C."/>
            <person name="Deal K.R."/>
            <person name="Dubcovsky J."/>
            <person name="McGuire P.E."/>
            <person name="Lux T."/>
            <person name="Spannagl M."/>
            <person name="Mayer K.F.X."/>
            <person name="Baldrich P."/>
            <person name="Meyers B.C."/>
            <person name="Huo N."/>
            <person name="Gu Y.Q."/>
            <person name="Zhou H."/>
            <person name="Devos K.M."/>
            <person name="Bennetzen J.L."/>
            <person name="Unver T."/>
            <person name="Budak H."/>
            <person name="Gulick P.J."/>
            <person name="Galiba G."/>
            <person name="Kalapos B."/>
            <person name="Nelson D.R."/>
            <person name="Li P."/>
            <person name="You F.M."/>
            <person name="Luo M.C."/>
            <person name="Dvorak J."/>
        </authorList>
    </citation>
    <scope>NUCLEOTIDE SEQUENCE [LARGE SCALE GENOMIC DNA]</scope>
    <source>
        <strain evidence="2">cv. AL8/78</strain>
    </source>
</reference>
<dbReference type="AlphaFoldDB" id="A0A453NT75"/>